<comment type="caution">
    <text evidence="2">The sequence shown here is derived from an EMBL/GenBank/DDBJ whole genome shotgun (WGS) entry which is preliminary data.</text>
</comment>
<dbReference type="Proteomes" id="UP000517759">
    <property type="component" value="Unassembled WGS sequence"/>
</dbReference>
<dbReference type="AlphaFoldDB" id="A0A7W6AKR5"/>
<dbReference type="EC" id="1.2.7.12" evidence="2"/>
<dbReference type="PANTHER" id="PTHR39673">
    <property type="entry name" value="TUNGSTEN FORMYLMETHANOFURAN DEHYDROGENASE, SUBUNIT C (FWDC)"/>
    <property type="match status" value="1"/>
</dbReference>
<gene>
    <name evidence="1" type="ORF">GCM10007884_04250</name>
    <name evidence="2" type="ORF">GGR33_002091</name>
</gene>
<keyword evidence="2" id="KW-0560">Oxidoreductase</keyword>
<dbReference type="SUPFAM" id="SSF69336">
    <property type="entry name" value="Alpha subunit of glutamate synthase, C-terminal domain"/>
    <property type="match status" value="1"/>
</dbReference>
<dbReference type="EMBL" id="BSPG01000001">
    <property type="protein sequence ID" value="GLS42440.1"/>
    <property type="molecule type" value="Genomic_DNA"/>
</dbReference>
<dbReference type="GO" id="GO:0015948">
    <property type="term" value="P:methanogenesis"/>
    <property type="evidence" value="ECO:0007669"/>
    <property type="project" value="InterPro"/>
</dbReference>
<reference evidence="2 3" key="3">
    <citation type="submission" date="2020-08" db="EMBL/GenBank/DDBJ databases">
        <title>Genomic Encyclopedia of Type Strains, Phase IV (KMG-IV): sequencing the most valuable type-strain genomes for metagenomic binning, comparative biology and taxonomic classification.</title>
        <authorList>
            <person name="Goeker M."/>
        </authorList>
    </citation>
    <scope>NUCLEOTIDE SEQUENCE [LARGE SCALE GENOMIC DNA]</scope>
    <source>
        <strain evidence="2 3">DSM 24105</strain>
    </source>
</reference>
<reference evidence="1" key="1">
    <citation type="journal article" date="2014" name="Int. J. Syst. Evol. Microbiol.">
        <title>Complete genome of a new Firmicutes species belonging to the dominant human colonic microbiota ('Ruminococcus bicirculans') reveals two chromosomes and a selective capacity to utilize plant glucans.</title>
        <authorList>
            <consortium name="NISC Comparative Sequencing Program"/>
            <person name="Wegmann U."/>
            <person name="Louis P."/>
            <person name="Goesmann A."/>
            <person name="Henrissat B."/>
            <person name="Duncan S.H."/>
            <person name="Flint H.J."/>
        </authorList>
    </citation>
    <scope>NUCLEOTIDE SEQUENCE</scope>
    <source>
        <strain evidence="1">NBRC 107710</strain>
    </source>
</reference>
<proteinExistence type="predicted"/>
<name>A0A7W6AKR5_9HYPH</name>
<dbReference type="PANTHER" id="PTHR39673:SF5">
    <property type="entry name" value="TUNGSTEN-CONTAINING FORMYLMETHANOFURAN DEHYDROGENASE 2 SUBUNIT C"/>
    <property type="match status" value="1"/>
</dbReference>
<evidence type="ECO:0000313" key="1">
    <source>
        <dbReference type="EMBL" id="GLS42440.1"/>
    </source>
</evidence>
<organism evidence="2 3">
    <name type="scientific">Methylobacterium brachythecii</name>
    <dbReference type="NCBI Taxonomy" id="1176177"/>
    <lineage>
        <taxon>Bacteria</taxon>
        <taxon>Pseudomonadati</taxon>
        <taxon>Pseudomonadota</taxon>
        <taxon>Alphaproteobacteria</taxon>
        <taxon>Hyphomicrobiales</taxon>
        <taxon>Methylobacteriaceae</taxon>
        <taxon>Methylobacterium</taxon>
    </lineage>
</organism>
<dbReference type="GO" id="GO:0018493">
    <property type="term" value="F:formylmethanofuran dehydrogenase activity"/>
    <property type="evidence" value="ECO:0007669"/>
    <property type="project" value="UniProtKB-EC"/>
</dbReference>
<reference evidence="1" key="4">
    <citation type="submission" date="2023-01" db="EMBL/GenBank/DDBJ databases">
        <title>Draft genome sequence of Methylobacterium brachythecii strain NBRC 107710.</title>
        <authorList>
            <person name="Sun Q."/>
            <person name="Mori K."/>
        </authorList>
    </citation>
    <scope>NUCLEOTIDE SEQUENCE</scope>
    <source>
        <strain evidence="1">NBRC 107710</strain>
    </source>
</reference>
<evidence type="ECO:0000313" key="4">
    <source>
        <dbReference type="Proteomes" id="UP001156881"/>
    </source>
</evidence>
<dbReference type="GO" id="GO:0046914">
    <property type="term" value="F:transition metal ion binding"/>
    <property type="evidence" value="ECO:0007669"/>
    <property type="project" value="InterPro"/>
</dbReference>
<reference evidence="4" key="2">
    <citation type="journal article" date="2019" name="Int. J. Syst. Evol. Microbiol.">
        <title>The Global Catalogue of Microorganisms (GCM) 10K type strain sequencing project: providing services to taxonomists for standard genome sequencing and annotation.</title>
        <authorList>
            <consortium name="The Broad Institute Genomics Platform"/>
            <consortium name="The Broad Institute Genome Sequencing Center for Infectious Disease"/>
            <person name="Wu L."/>
            <person name="Ma J."/>
        </authorList>
    </citation>
    <scope>NUCLEOTIDE SEQUENCE [LARGE SCALE GENOMIC DNA]</scope>
    <source>
        <strain evidence="4">NBRC 107710</strain>
    </source>
</reference>
<dbReference type="NCBIfam" id="TIGR03122">
    <property type="entry name" value="one_C_dehyd_C"/>
    <property type="match status" value="1"/>
</dbReference>
<protein>
    <submittedName>
        <fullName evidence="2">Formylmethanofuran dehydrogenase subunit C</fullName>
        <ecNumber evidence="2">1.2.7.12</ecNumber>
    </submittedName>
</protein>
<evidence type="ECO:0000313" key="3">
    <source>
        <dbReference type="Proteomes" id="UP000517759"/>
    </source>
</evidence>
<dbReference type="Gene3D" id="2.160.20.60">
    <property type="entry name" value="Glutamate synthase, alpha subunit, C-terminal domain"/>
    <property type="match status" value="1"/>
</dbReference>
<dbReference type="Proteomes" id="UP001156881">
    <property type="component" value="Unassembled WGS sequence"/>
</dbReference>
<accession>A0A7W6AKR5</accession>
<sequence>MSILTLRSEPVERIDLLNITPLALSKLSEAEAGKLPVGTSRRGLTLGDVFAIKLDGSDSLVFEGGSARLDRVGAALSEGSIRVEGDVGQRLGDGMAGGSLTVTGSAGPFAGTGATGGTITIEGDAGDNAGGAVYAAKAGLDGATLIVRGSAGDGLGDRMRRGIIFVEKAGARAGQRMIAGTIVAGSVGDEPGYGMRRGTIVAGSHGTLLPTFAETGTPDLVFLRLLARSLAHLGAGHAELLKGTMRRYSGDLATIGKGELFTPAG</sequence>
<dbReference type="RefSeq" id="WP_183504647.1">
    <property type="nucleotide sequence ID" value="NZ_BSPG01000001.1"/>
</dbReference>
<evidence type="ECO:0000313" key="2">
    <source>
        <dbReference type="EMBL" id="MBB3902596.1"/>
    </source>
</evidence>
<dbReference type="InterPro" id="IPR036485">
    <property type="entry name" value="Glu_synth_asu_C_sf"/>
</dbReference>
<dbReference type="InterPro" id="IPR017550">
    <property type="entry name" value="Formylmethanofuran_DH_suC"/>
</dbReference>
<dbReference type="EMBL" id="JACIDN010000003">
    <property type="protein sequence ID" value="MBB3902596.1"/>
    <property type="molecule type" value="Genomic_DNA"/>
</dbReference>
<keyword evidence="4" id="KW-1185">Reference proteome</keyword>